<protein>
    <submittedName>
        <fullName evidence="3">Oxidoreductase domain protein</fullName>
    </submittedName>
</protein>
<dbReference type="AlphaFoldDB" id="A0A2Z4Y4L5"/>
<dbReference type="Gene3D" id="3.30.360.10">
    <property type="entry name" value="Dihydrodipicolinate Reductase, domain 2"/>
    <property type="match status" value="1"/>
</dbReference>
<reference evidence="3 4" key="1">
    <citation type="submission" date="2018-05" db="EMBL/GenBank/DDBJ databases">
        <title>A metagenomic window into the 2 km-deep terrestrial subsurface aquifer revealed taxonomically and functionally diverse microbial community comprising novel uncultured bacterial lineages.</title>
        <authorList>
            <person name="Kadnikov V.V."/>
            <person name="Mardanov A.V."/>
            <person name="Beletsky A.V."/>
            <person name="Banks D."/>
            <person name="Pimenov N.V."/>
            <person name="Frank Y.A."/>
            <person name="Karnachuk O.V."/>
            <person name="Ravin N.V."/>
        </authorList>
    </citation>
    <scope>NUCLEOTIDE SEQUENCE [LARGE SCALE GENOMIC DNA]</scope>
    <source>
        <strain evidence="3">BY</strain>
    </source>
</reference>
<name>A0A2Z4Y4L5_SUMC1</name>
<dbReference type="Proteomes" id="UP000262583">
    <property type="component" value="Chromosome"/>
</dbReference>
<dbReference type="EMBL" id="CP030759">
    <property type="protein sequence ID" value="AXA35929.1"/>
    <property type="molecule type" value="Genomic_DNA"/>
</dbReference>
<dbReference type="SUPFAM" id="SSF51735">
    <property type="entry name" value="NAD(P)-binding Rossmann-fold domains"/>
    <property type="match status" value="1"/>
</dbReference>
<proteinExistence type="predicted"/>
<dbReference type="PANTHER" id="PTHR43249:SF1">
    <property type="entry name" value="D-GLUCOSIDE 3-DEHYDROGENASE"/>
    <property type="match status" value="1"/>
</dbReference>
<dbReference type="KEGG" id="schv:BRCON_1152"/>
<evidence type="ECO:0000259" key="2">
    <source>
        <dbReference type="Pfam" id="PF22725"/>
    </source>
</evidence>
<evidence type="ECO:0000259" key="1">
    <source>
        <dbReference type="Pfam" id="PF01408"/>
    </source>
</evidence>
<sequence length="346" mass="37895">MPKIRIGVVGVGSIGDVHLAGYAAHPSLATIQAICDVNRTRLDAMGEKYGVAPEHRYTKFEHMLEREELDCLSVCTPNCFHYPYAAAALERGIATLIEKPITIRLEDAQHLAKIAARSGAKAMVAFSHRFIGMNIAAKRVLESGGIGKPFMIRVRYAHRGPYPGWAQGDWFYRRKLAGGGALLDMGIHAIDICHYLIGPITSVSAEVKTLRKDIEVDDNAVLIVDFGPARCLGYIECGWTSPPGFSGIEIYGDEGTLILDLVNGPKWIRGVTRPDGTIRTELRSLPVPKGPSHWPFQMDCWVKYVAGKRVPVALPQIQDGVRSLAVALAAMESSKTGKRIRIAKVK</sequence>
<dbReference type="PANTHER" id="PTHR43249">
    <property type="entry name" value="UDP-N-ACETYL-2-AMINO-2-DEOXY-D-GLUCURONATE OXIDASE"/>
    <property type="match status" value="1"/>
</dbReference>
<dbReference type="GO" id="GO:0000166">
    <property type="term" value="F:nucleotide binding"/>
    <property type="evidence" value="ECO:0007669"/>
    <property type="project" value="InterPro"/>
</dbReference>
<dbReference type="InterPro" id="IPR052515">
    <property type="entry name" value="Gfo/Idh/MocA_Oxidoreductase"/>
</dbReference>
<dbReference type="SUPFAM" id="SSF55347">
    <property type="entry name" value="Glyceraldehyde-3-phosphate dehydrogenase-like, C-terminal domain"/>
    <property type="match status" value="1"/>
</dbReference>
<dbReference type="InterPro" id="IPR036291">
    <property type="entry name" value="NAD(P)-bd_dom_sf"/>
</dbReference>
<accession>A0A2Z4Y4L5</accession>
<evidence type="ECO:0000313" key="4">
    <source>
        <dbReference type="Proteomes" id="UP000262583"/>
    </source>
</evidence>
<feature type="domain" description="GFO/IDH/MocA-like oxidoreductase" evidence="2">
    <location>
        <begin position="136"/>
        <end position="257"/>
    </location>
</feature>
<organism evidence="3 4">
    <name type="scientific">Sumerlaea chitinivorans</name>
    <dbReference type="NCBI Taxonomy" id="2250252"/>
    <lineage>
        <taxon>Bacteria</taxon>
        <taxon>Candidatus Sumerlaeota</taxon>
        <taxon>Candidatus Sumerlaeia</taxon>
        <taxon>Candidatus Sumerlaeales</taxon>
        <taxon>Candidatus Sumerlaeaceae</taxon>
        <taxon>Candidatus Sumerlaea</taxon>
    </lineage>
</organism>
<dbReference type="InterPro" id="IPR000683">
    <property type="entry name" value="Gfo/Idh/MocA-like_OxRdtase_N"/>
</dbReference>
<feature type="domain" description="Gfo/Idh/MocA-like oxidoreductase N-terminal" evidence="1">
    <location>
        <begin position="4"/>
        <end position="126"/>
    </location>
</feature>
<gene>
    <name evidence="3" type="ORF">BRCON_1152</name>
</gene>
<dbReference type="Pfam" id="PF22725">
    <property type="entry name" value="GFO_IDH_MocA_C3"/>
    <property type="match status" value="1"/>
</dbReference>
<dbReference type="Pfam" id="PF01408">
    <property type="entry name" value="GFO_IDH_MocA"/>
    <property type="match status" value="1"/>
</dbReference>
<evidence type="ECO:0000313" key="3">
    <source>
        <dbReference type="EMBL" id="AXA35929.1"/>
    </source>
</evidence>
<dbReference type="InterPro" id="IPR055170">
    <property type="entry name" value="GFO_IDH_MocA-like_dom"/>
</dbReference>
<dbReference type="Gene3D" id="3.40.50.720">
    <property type="entry name" value="NAD(P)-binding Rossmann-like Domain"/>
    <property type="match status" value="1"/>
</dbReference>